<evidence type="ECO:0000256" key="7">
    <source>
        <dbReference type="ARBA" id="ARBA00023141"/>
    </source>
</evidence>
<evidence type="ECO:0000313" key="11">
    <source>
        <dbReference type="EMBL" id="PKG23804.1"/>
    </source>
</evidence>
<comment type="caution">
    <text evidence="11">The sequence shown here is derived from an EMBL/GenBank/DDBJ whole genome shotgun (WGS) entry which is preliminary data.</text>
</comment>
<dbReference type="UniPathway" id="UPA00035">
    <property type="reaction ID" value="UER00043"/>
</dbReference>
<keyword evidence="8 9" id="KW-0456">Lyase</keyword>
<dbReference type="Proteomes" id="UP000233375">
    <property type="component" value="Unassembled WGS sequence"/>
</dbReference>
<dbReference type="InterPro" id="IPR013785">
    <property type="entry name" value="Aldolase_TIM"/>
</dbReference>
<dbReference type="AlphaFoldDB" id="A0A2N0Z2S3"/>
<dbReference type="Pfam" id="PF00218">
    <property type="entry name" value="IGPS"/>
    <property type="match status" value="1"/>
</dbReference>
<reference evidence="11 12" key="1">
    <citation type="journal article" date="2003" name="Int. J. Syst. Evol. Microbiol.">
        <title>Bacillus nealsonii sp. nov., isolated from a spacecraft-assembly facility, whose spores are gamma-radiation resistant.</title>
        <authorList>
            <person name="Venkateswaran K."/>
            <person name="Kempf M."/>
            <person name="Chen F."/>
            <person name="Satomi M."/>
            <person name="Nicholson W."/>
            <person name="Kern R."/>
        </authorList>
    </citation>
    <scope>NUCLEOTIDE SEQUENCE [LARGE SCALE GENOMIC DNA]</scope>
    <source>
        <strain evidence="11 12">FO-92</strain>
    </source>
</reference>
<dbReference type="OrthoDB" id="9804217at2"/>
<dbReference type="PANTHER" id="PTHR22854:SF2">
    <property type="entry name" value="INDOLE-3-GLYCEROL-PHOSPHATE SYNTHASE"/>
    <property type="match status" value="1"/>
</dbReference>
<comment type="catalytic activity">
    <reaction evidence="1 9">
        <text>1-(2-carboxyphenylamino)-1-deoxy-D-ribulose 5-phosphate + H(+) = (1S,2R)-1-C-(indol-3-yl)glycerol 3-phosphate + CO2 + H2O</text>
        <dbReference type="Rhea" id="RHEA:23476"/>
        <dbReference type="ChEBI" id="CHEBI:15377"/>
        <dbReference type="ChEBI" id="CHEBI:15378"/>
        <dbReference type="ChEBI" id="CHEBI:16526"/>
        <dbReference type="ChEBI" id="CHEBI:58613"/>
        <dbReference type="ChEBI" id="CHEBI:58866"/>
        <dbReference type="EC" id="4.1.1.48"/>
    </reaction>
</comment>
<keyword evidence="12" id="KW-1185">Reference proteome</keyword>
<protein>
    <recommendedName>
        <fullName evidence="9">Indole-3-glycerol phosphate synthase</fullName>
        <shortName evidence="9">IGPS</shortName>
        <ecNumber evidence="9">4.1.1.48</ecNumber>
    </recommendedName>
</protein>
<evidence type="ECO:0000256" key="4">
    <source>
        <dbReference type="ARBA" id="ARBA00022605"/>
    </source>
</evidence>
<dbReference type="GO" id="GO:0004425">
    <property type="term" value="F:indole-3-glycerol-phosphate synthase activity"/>
    <property type="evidence" value="ECO:0007669"/>
    <property type="project" value="UniProtKB-UniRule"/>
</dbReference>
<gene>
    <name evidence="9" type="primary">trpC</name>
    <name evidence="11" type="ORF">CWS01_09895</name>
</gene>
<dbReference type="HAMAP" id="MF_00134_B">
    <property type="entry name" value="IGPS_B"/>
    <property type="match status" value="1"/>
</dbReference>
<evidence type="ECO:0000256" key="3">
    <source>
        <dbReference type="ARBA" id="ARBA00008737"/>
    </source>
</evidence>
<keyword evidence="4 9" id="KW-0028">Amino-acid biosynthesis</keyword>
<evidence type="ECO:0000256" key="2">
    <source>
        <dbReference type="ARBA" id="ARBA00004696"/>
    </source>
</evidence>
<dbReference type="GO" id="GO:0004640">
    <property type="term" value="F:phosphoribosylanthranilate isomerase activity"/>
    <property type="evidence" value="ECO:0007669"/>
    <property type="project" value="TreeGrafter"/>
</dbReference>
<dbReference type="InterPro" id="IPR001468">
    <property type="entry name" value="Indole-3-GlycerolPSynthase_CS"/>
</dbReference>
<evidence type="ECO:0000256" key="6">
    <source>
        <dbReference type="ARBA" id="ARBA00022822"/>
    </source>
</evidence>
<comment type="similarity">
    <text evidence="3 9">Belongs to the TrpC family.</text>
</comment>
<dbReference type="InterPro" id="IPR045186">
    <property type="entry name" value="Indole-3-glycerol_P_synth"/>
</dbReference>
<dbReference type="RefSeq" id="WP_101177035.1">
    <property type="nucleotide sequence ID" value="NZ_PISE01000019.1"/>
</dbReference>
<proteinExistence type="inferred from homology"/>
<dbReference type="InterPro" id="IPR011060">
    <property type="entry name" value="RibuloseP-bd_barrel"/>
</dbReference>
<dbReference type="NCBIfam" id="NF001371">
    <property type="entry name" value="PRK00278.1-3"/>
    <property type="match status" value="1"/>
</dbReference>
<dbReference type="InterPro" id="IPR013798">
    <property type="entry name" value="Indole-3-glycerol_P_synth_dom"/>
</dbReference>
<dbReference type="PROSITE" id="PS00614">
    <property type="entry name" value="IGPS"/>
    <property type="match status" value="1"/>
</dbReference>
<keyword evidence="6 9" id="KW-0822">Tryptophan biosynthesis</keyword>
<dbReference type="FunFam" id="3.20.20.70:FF:000024">
    <property type="entry name" value="Indole-3-glycerol phosphate synthase"/>
    <property type="match status" value="1"/>
</dbReference>
<evidence type="ECO:0000259" key="10">
    <source>
        <dbReference type="Pfam" id="PF00218"/>
    </source>
</evidence>
<evidence type="ECO:0000256" key="9">
    <source>
        <dbReference type="HAMAP-Rule" id="MF_00134"/>
    </source>
</evidence>
<feature type="domain" description="Indole-3-glycerol phosphate synthase" evidence="10">
    <location>
        <begin position="5"/>
        <end position="254"/>
    </location>
</feature>
<evidence type="ECO:0000313" key="12">
    <source>
        <dbReference type="Proteomes" id="UP000233375"/>
    </source>
</evidence>
<dbReference type="CDD" id="cd00331">
    <property type="entry name" value="IGPS"/>
    <property type="match status" value="1"/>
</dbReference>
<dbReference type="HAMAP" id="MF_00134_A">
    <property type="entry name" value="IGPS_A"/>
    <property type="match status" value="1"/>
</dbReference>
<evidence type="ECO:0000256" key="5">
    <source>
        <dbReference type="ARBA" id="ARBA00022793"/>
    </source>
</evidence>
<dbReference type="GO" id="GO:0000162">
    <property type="term" value="P:L-tryptophan biosynthetic process"/>
    <property type="evidence" value="ECO:0007669"/>
    <property type="project" value="UniProtKB-UniRule"/>
</dbReference>
<comment type="pathway">
    <text evidence="2 9">Amino-acid biosynthesis; L-tryptophan biosynthesis; L-tryptophan from chorismate: step 4/5.</text>
</comment>
<dbReference type="EMBL" id="PISE01000019">
    <property type="protein sequence ID" value="PKG23804.1"/>
    <property type="molecule type" value="Genomic_DNA"/>
</dbReference>
<dbReference type="SUPFAM" id="SSF51366">
    <property type="entry name" value="Ribulose-phoshate binding barrel"/>
    <property type="match status" value="1"/>
</dbReference>
<keyword evidence="7 9" id="KW-0057">Aromatic amino acid biosynthesis</keyword>
<dbReference type="Gene3D" id="3.20.20.70">
    <property type="entry name" value="Aldolase class I"/>
    <property type="match status" value="1"/>
</dbReference>
<evidence type="ECO:0000256" key="8">
    <source>
        <dbReference type="ARBA" id="ARBA00023239"/>
    </source>
</evidence>
<accession>A0A2N0Z2S3</accession>
<keyword evidence="5 9" id="KW-0210">Decarboxylase</keyword>
<dbReference type="PANTHER" id="PTHR22854">
    <property type="entry name" value="TRYPTOPHAN BIOSYNTHESIS PROTEIN"/>
    <property type="match status" value="1"/>
</dbReference>
<evidence type="ECO:0000256" key="1">
    <source>
        <dbReference type="ARBA" id="ARBA00001633"/>
    </source>
</evidence>
<name>A0A2N0Z2S3_9BACI</name>
<sequence length="259" mass="28557">MGTILDKIIAEKHTVVEELKTRKEELGTTVQNKPKYSFLNTLKSANTLSVIAEFKRASPSKGEINAKLDPTKQAGDYEQFGADAISVLTDTPFFKGTFEDLTKVRSAVELPILCKDFIIDPIQIDFAKHYGANLILLIVAALDDETLKNLYEYAIEKDLEVLVEVHNKEEAERAIALGASLIGVNNRNLKTFEVSLETTEKLASMIKKSGSFLVSESGIATTDDIRRVVEAGANAILVGETFMRSGNLEETLKQMKVSI</sequence>
<dbReference type="NCBIfam" id="NF001377">
    <property type="entry name" value="PRK00278.2-4"/>
    <property type="match status" value="1"/>
</dbReference>
<organism evidence="11 12">
    <name type="scientific">Niallia nealsonii</name>
    <dbReference type="NCBI Taxonomy" id="115979"/>
    <lineage>
        <taxon>Bacteria</taxon>
        <taxon>Bacillati</taxon>
        <taxon>Bacillota</taxon>
        <taxon>Bacilli</taxon>
        <taxon>Bacillales</taxon>
        <taxon>Bacillaceae</taxon>
        <taxon>Niallia</taxon>
    </lineage>
</organism>
<dbReference type="EC" id="4.1.1.48" evidence="9"/>